<dbReference type="GO" id="GO:0005829">
    <property type="term" value="C:cytosol"/>
    <property type="evidence" value="ECO:0007669"/>
    <property type="project" value="TreeGrafter"/>
</dbReference>
<keyword evidence="3" id="KW-0460">Magnesium</keyword>
<sequence length="221" mass="23489">MKPIADLDLVLFDLDGTLVDTAPDLGGAANQVRADLGLPPLADVLYRPVASAGARGLLKVALELTPDHPEFPVRRDAFLAYYRARLTQRSAPFPGIAQMLLAQELRGRRWGVVTNKPSFLTDPLMRELQLYARAACVISADHVPAPKPAPDSINLALQRTGAAAGRTVYVGDDLRDIEAAKAAGMRSIAAGWGYISPGTPIERWGADAIAATVAELGALLS</sequence>
<name>I7Z9C2_9GAMM</name>
<evidence type="ECO:0000256" key="1">
    <source>
        <dbReference type="ARBA" id="ARBA00022723"/>
    </source>
</evidence>
<dbReference type="STRING" id="1172194.WQQ_36290"/>
<dbReference type="NCBIfam" id="TIGR01509">
    <property type="entry name" value="HAD-SF-IA-v3"/>
    <property type="match status" value="1"/>
</dbReference>
<dbReference type="InterPro" id="IPR023198">
    <property type="entry name" value="PGP-like_dom2"/>
</dbReference>
<dbReference type="InterPro" id="IPR041492">
    <property type="entry name" value="HAD_2"/>
</dbReference>
<dbReference type="PANTHER" id="PTHR43434:SF23">
    <property type="entry name" value="PHOSPHOGLYCOLATE PHOSPHATASE"/>
    <property type="match status" value="1"/>
</dbReference>
<comment type="caution">
    <text evidence="5">The sequence shown here is derived from an EMBL/GenBank/DDBJ whole genome shotgun (WGS) entry which is preliminary data.</text>
</comment>
<dbReference type="SUPFAM" id="SSF56784">
    <property type="entry name" value="HAD-like"/>
    <property type="match status" value="1"/>
</dbReference>
<dbReference type="GO" id="GO:0008967">
    <property type="term" value="F:phosphoglycolate phosphatase activity"/>
    <property type="evidence" value="ECO:0007669"/>
    <property type="project" value="TreeGrafter"/>
</dbReference>
<dbReference type="SFLD" id="SFLDS00003">
    <property type="entry name" value="Haloacid_Dehalogenase"/>
    <property type="match status" value="1"/>
</dbReference>
<evidence type="ECO:0000313" key="5">
    <source>
        <dbReference type="EMBL" id="EIT68434.1"/>
    </source>
</evidence>
<dbReference type="GO" id="GO:0046872">
    <property type="term" value="F:metal ion binding"/>
    <property type="evidence" value="ECO:0007669"/>
    <property type="project" value="UniProtKB-KW"/>
</dbReference>
<proteinExistence type="predicted"/>
<dbReference type="Pfam" id="PF13419">
    <property type="entry name" value="HAD_2"/>
    <property type="match status" value="1"/>
</dbReference>
<gene>
    <name evidence="5" type="ORF">WQQ_36290</name>
</gene>
<dbReference type="InterPro" id="IPR036412">
    <property type="entry name" value="HAD-like_sf"/>
</dbReference>
<organism evidence="5 6">
    <name type="scientific">Hydrocarboniphaga effusa AP103</name>
    <dbReference type="NCBI Taxonomy" id="1172194"/>
    <lineage>
        <taxon>Bacteria</taxon>
        <taxon>Pseudomonadati</taxon>
        <taxon>Pseudomonadota</taxon>
        <taxon>Gammaproteobacteria</taxon>
        <taxon>Nevskiales</taxon>
        <taxon>Nevskiaceae</taxon>
        <taxon>Hydrocarboniphaga</taxon>
    </lineage>
</organism>
<reference evidence="5 6" key="1">
    <citation type="journal article" date="2012" name="J. Bacteriol.">
        <title>Genome Sequence of n-Alkane-Degrading Hydrocarboniphaga effusa Strain AP103T (ATCC BAA-332T).</title>
        <authorList>
            <person name="Chang H.K."/>
            <person name="Zylstra G.J."/>
            <person name="Chae J.C."/>
        </authorList>
    </citation>
    <scope>NUCLEOTIDE SEQUENCE [LARGE SCALE GENOMIC DNA]</scope>
    <source>
        <strain evidence="5 6">AP103</strain>
    </source>
</reference>
<evidence type="ECO:0000256" key="2">
    <source>
        <dbReference type="ARBA" id="ARBA00022801"/>
    </source>
</evidence>
<protein>
    <submittedName>
        <fullName evidence="5">Putative 2-phosphoglycolate phosphatase</fullName>
    </submittedName>
</protein>
<dbReference type="RefSeq" id="WP_007186566.1">
    <property type="nucleotide sequence ID" value="NZ_AKGD01000003.1"/>
</dbReference>
<dbReference type="AlphaFoldDB" id="I7Z9C2"/>
<dbReference type="PATRIC" id="fig|1172194.4.peg.3521"/>
<dbReference type="Gene3D" id="3.40.50.1000">
    <property type="entry name" value="HAD superfamily/HAD-like"/>
    <property type="match status" value="1"/>
</dbReference>
<evidence type="ECO:0000256" key="3">
    <source>
        <dbReference type="ARBA" id="ARBA00022842"/>
    </source>
</evidence>
<dbReference type="NCBIfam" id="TIGR01549">
    <property type="entry name" value="HAD-SF-IA-v1"/>
    <property type="match status" value="1"/>
</dbReference>
<keyword evidence="2" id="KW-0378">Hydrolase</keyword>
<evidence type="ECO:0000313" key="6">
    <source>
        <dbReference type="Proteomes" id="UP000003704"/>
    </source>
</evidence>
<dbReference type="SFLD" id="SFLDG01129">
    <property type="entry name" value="C1.5:_HAD__Beta-PGM__Phosphata"/>
    <property type="match status" value="1"/>
</dbReference>
<dbReference type="PANTHER" id="PTHR43434">
    <property type="entry name" value="PHOSPHOGLYCOLATE PHOSPHATASE"/>
    <property type="match status" value="1"/>
</dbReference>
<dbReference type="GO" id="GO:0006281">
    <property type="term" value="P:DNA repair"/>
    <property type="evidence" value="ECO:0007669"/>
    <property type="project" value="TreeGrafter"/>
</dbReference>
<dbReference type="InterPro" id="IPR023214">
    <property type="entry name" value="HAD_sf"/>
</dbReference>
<dbReference type="Gene3D" id="1.10.150.240">
    <property type="entry name" value="Putative phosphatase, domain 2"/>
    <property type="match status" value="1"/>
</dbReference>
<keyword evidence="6" id="KW-1185">Reference proteome</keyword>
<keyword evidence="4" id="KW-0119">Carbohydrate metabolism</keyword>
<dbReference type="OrthoDB" id="9776368at2"/>
<dbReference type="EMBL" id="AKGD01000003">
    <property type="protein sequence ID" value="EIT68434.1"/>
    <property type="molecule type" value="Genomic_DNA"/>
</dbReference>
<keyword evidence="1" id="KW-0479">Metal-binding</keyword>
<dbReference type="Proteomes" id="UP000003704">
    <property type="component" value="Unassembled WGS sequence"/>
</dbReference>
<accession>I7Z9C2</accession>
<dbReference type="InterPro" id="IPR050155">
    <property type="entry name" value="HAD-like_hydrolase_sf"/>
</dbReference>
<dbReference type="InterPro" id="IPR006439">
    <property type="entry name" value="HAD-SF_hydro_IA"/>
</dbReference>
<evidence type="ECO:0000256" key="4">
    <source>
        <dbReference type="ARBA" id="ARBA00023277"/>
    </source>
</evidence>